<organism evidence="1 2">
    <name type="scientific">Trifolium medium</name>
    <dbReference type="NCBI Taxonomy" id="97028"/>
    <lineage>
        <taxon>Eukaryota</taxon>
        <taxon>Viridiplantae</taxon>
        <taxon>Streptophyta</taxon>
        <taxon>Embryophyta</taxon>
        <taxon>Tracheophyta</taxon>
        <taxon>Spermatophyta</taxon>
        <taxon>Magnoliopsida</taxon>
        <taxon>eudicotyledons</taxon>
        <taxon>Gunneridae</taxon>
        <taxon>Pentapetalae</taxon>
        <taxon>rosids</taxon>
        <taxon>fabids</taxon>
        <taxon>Fabales</taxon>
        <taxon>Fabaceae</taxon>
        <taxon>Papilionoideae</taxon>
        <taxon>50 kb inversion clade</taxon>
        <taxon>NPAAA clade</taxon>
        <taxon>Hologalegina</taxon>
        <taxon>IRL clade</taxon>
        <taxon>Trifolieae</taxon>
        <taxon>Trifolium</taxon>
    </lineage>
</organism>
<accession>A0A392TEM7</accession>
<sequence length="78" mass="9113">RHPLSQEENVESLREELDLSDEARDWVILTEVVIKQRMTTKYNKKVSPRRFNIGDLVLRRVDIGLKNAAQGKLAPNWK</sequence>
<dbReference type="Proteomes" id="UP000265520">
    <property type="component" value="Unassembled WGS sequence"/>
</dbReference>
<protein>
    <submittedName>
        <fullName evidence="1">Uncharacterized protein</fullName>
    </submittedName>
</protein>
<evidence type="ECO:0000313" key="1">
    <source>
        <dbReference type="EMBL" id="MCI58566.1"/>
    </source>
</evidence>
<dbReference type="EMBL" id="LXQA010548466">
    <property type="protein sequence ID" value="MCI58566.1"/>
    <property type="molecule type" value="Genomic_DNA"/>
</dbReference>
<proteinExistence type="predicted"/>
<reference evidence="1 2" key="1">
    <citation type="journal article" date="2018" name="Front. Plant Sci.">
        <title>Red Clover (Trifolium pratense) and Zigzag Clover (T. medium) - A Picture of Genomic Similarities and Differences.</title>
        <authorList>
            <person name="Dluhosova J."/>
            <person name="Istvanek J."/>
            <person name="Nedelnik J."/>
            <person name="Repkova J."/>
        </authorList>
    </citation>
    <scope>NUCLEOTIDE SEQUENCE [LARGE SCALE GENOMIC DNA]</scope>
    <source>
        <strain evidence="2">cv. 10/8</strain>
        <tissue evidence="1">Leaf</tissue>
    </source>
</reference>
<name>A0A392TEM7_9FABA</name>
<comment type="caution">
    <text evidence="1">The sequence shown here is derived from an EMBL/GenBank/DDBJ whole genome shotgun (WGS) entry which is preliminary data.</text>
</comment>
<feature type="non-terminal residue" evidence="1">
    <location>
        <position position="1"/>
    </location>
</feature>
<evidence type="ECO:0000313" key="2">
    <source>
        <dbReference type="Proteomes" id="UP000265520"/>
    </source>
</evidence>
<dbReference type="AlphaFoldDB" id="A0A392TEM7"/>
<keyword evidence="2" id="KW-1185">Reference proteome</keyword>